<evidence type="ECO:0000313" key="1">
    <source>
        <dbReference type="EMBL" id="MDT8843982.1"/>
    </source>
</evidence>
<reference evidence="1" key="1">
    <citation type="submission" date="2022-08" db="EMBL/GenBank/DDBJ databases">
        <authorList>
            <person name="Kim S.-J."/>
        </authorList>
    </citation>
    <scope>NUCLEOTIDE SEQUENCE</scope>
    <source>
        <strain evidence="1">KJ</strain>
    </source>
</reference>
<name>A0AAP5QKP4_9BURK</name>
<dbReference type="InterPro" id="IPR010862">
    <property type="entry name" value="DUF1493"/>
</dbReference>
<dbReference type="RefSeq" id="WP_216752554.1">
    <property type="nucleotide sequence ID" value="NZ_JAHNIZ010000054.1"/>
</dbReference>
<comment type="caution">
    <text evidence="1">The sequence shown here is derived from an EMBL/GenBank/DDBJ whole genome shotgun (WGS) entry which is preliminary data.</text>
</comment>
<protein>
    <submittedName>
        <fullName evidence="1">DUF1493 family protein</fullName>
    </submittedName>
</protein>
<dbReference type="Proteomes" id="UP001246473">
    <property type="component" value="Unassembled WGS sequence"/>
</dbReference>
<organism evidence="1 2">
    <name type="scientific">Paraburkholderia fungorum</name>
    <dbReference type="NCBI Taxonomy" id="134537"/>
    <lineage>
        <taxon>Bacteria</taxon>
        <taxon>Pseudomonadati</taxon>
        <taxon>Pseudomonadota</taxon>
        <taxon>Betaproteobacteria</taxon>
        <taxon>Burkholderiales</taxon>
        <taxon>Burkholderiaceae</taxon>
        <taxon>Paraburkholderia</taxon>
    </lineage>
</organism>
<gene>
    <name evidence="1" type="ORF">ParKJ_42105</name>
</gene>
<proteinExistence type="predicted"/>
<sequence>MKRLTWYEVEAFVRRQLHEPAQKIITPETRLEDLHIRSDDAGHFIDLFFLRFGIDPGDYDTRRYFPVSGPWPVRLVRNFTPGRRKGVTRVPITMRMLTTAARLGEWRTESIERAET</sequence>
<dbReference type="Pfam" id="PF07377">
    <property type="entry name" value="DUF1493"/>
    <property type="match status" value="1"/>
</dbReference>
<evidence type="ECO:0000313" key="2">
    <source>
        <dbReference type="Proteomes" id="UP001246473"/>
    </source>
</evidence>
<accession>A0AAP5QKP4</accession>
<dbReference type="AlphaFoldDB" id="A0AAP5QKP4"/>
<dbReference type="EMBL" id="JANSLM010000037">
    <property type="protein sequence ID" value="MDT8843982.1"/>
    <property type="molecule type" value="Genomic_DNA"/>
</dbReference>